<feature type="region of interest" description="Disordered" evidence="1">
    <location>
        <begin position="1"/>
        <end position="24"/>
    </location>
</feature>
<protein>
    <submittedName>
        <fullName evidence="2">Uncharacterized protein</fullName>
    </submittedName>
</protein>
<organism evidence="2">
    <name type="scientific">Arundo donax</name>
    <name type="common">Giant reed</name>
    <name type="synonym">Donax arundinaceus</name>
    <dbReference type="NCBI Taxonomy" id="35708"/>
    <lineage>
        <taxon>Eukaryota</taxon>
        <taxon>Viridiplantae</taxon>
        <taxon>Streptophyta</taxon>
        <taxon>Embryophyta</taxon>
        <taxon>Tracheophyta</taxon>
        <taxon>Spermatophyta</taxon>
        <taxon>Magnoliopsida</taxon>
        <taxon>Liliopsida</taxon>
        <taxon>Poales</taxon>
        <taxon>Poaceae</taxon>
        <taxon>PACMAD clade</taxon>
        <taxon>Arundinoideae</taxon>
        <taxon>Arundineae</taxon>
        <taxon>Arundo</taxon>
    </lineage>
</organism>
<reference evidence="2" key="2">
    <citation type="journal article" date="2015" name="Data Brief">
        <title>Shoot transcriptome of the giant reed, Arundo donax.</title>
        <authorList>
            <person name="Barrero R.A."/>
            <person name="Guerrero F.D."/>
            <person name="Moolhuijzen P."/>
            <person name="Goolsby J.A."/>
            <person name="Tidwell J."/>
            <person name="Bellgard S.E."/>
            <person name="Bellgard M.I."/>
        </authorList>
    </citation>
    <scope>NUCLEOTIDE SEQUENCE</scope>
    <source>
        <tissue evidence="2">Shoot tissue taken approximately 20 cm above the soil surface</tissue>
    </source>
</reference>
<sequence length="24" mass="2854">MTIVTDTDDLNDDATEQNQLMKRW</sequence>
<accession>A0A0A9G4C5</accession>
<evidence type="ECO:0000313" key="2">
    <source>
        <dbReference type="EMBL" id="JAE19930.1"/>
    </source>
</evidence>
<dbReference type="AlphaFoldDB" id="A0A0A9G4C5"/>
<proteinExistence type="predicted"/>
<feature type="compositionally biased region" description="Acidic residues" evidence="1">
    <location>
        <begin position="1"/>
        <end position="15"/>
    </location>
</feature>
<evidence type="ECO:0000256" key="1">
    <source>
        <dbReference type="SAM" id="MobiDB-lite"/>
    </source>
</evidence>
<name>A0A0A9G4C5_ARUDO</name>
<dbReference type="EMBL" id="GBRH01177966">
    <property type="protein sequence ID" value="JAE19930.1"/>
    <property type="molecule type" value="Transcribed_RNA"/>
</dbReference>
<reference evidence="2" key="1">
    <citation type="submission" date="2014-09" db="EMBL/GenBank/DDBJ databases">
        <authorList>
            <person name="Magalhaes I.L.F."/>
            <person name="Oliveira U."/>
            <person name="Santos F.R."/>
            <person name="Vidigal T.H.D.A."/>
            <person name="Brescovit A.D."/>
            <person name="Santos A.J."/>
        </authorList>
    </citation>
    <scope>NUCLEOTIDE SEQUENCE</scope>
    <source>
        <tissue evidence="2">Shoot tissue taken approximately 20 cm above the soil surface</tissue>
    </source>
</reference>